<gene>
    <name evidence="2" type="ORF">LPJ64_000642</name>
</gene>
<evidence type="ECO:0000313" key="2">
    <source>
        <dbReference type="EMBL" id="KAJ1648025.1"/>
    </source>
</evidence>
<proteinExistence type="predicted"/>
<dbReference type="EMBL" id="JANBOH010000013">
    <property type="protein sequence ID" value="KAJ1648025.1"/>
    <property type="molecule type" value="Genomic_DNA"/>
</dbReference>
<comment type="caution">
    <text evidence="2">The sequence shown here is derived from an EMBL/GenBank/DDBJ whole genome shotgun (WGS) entry which is preliminary data.</text>
</comment>
<evidence type="ECO:0000256" key="1">
    <source>
        <dbReference type="SAM" id="MobiDB-lite"/>
    </source>
</evidence>
<accession>A0A9W7XRG7</accession>
<feature type="region of interest" description="Disordered" evidence="1">
    <location>
        <begin position="89"/>
        <end position="121"/>
    </location>
</feature>
<protein>
    <submittedName>
        <fullName evidence="2">Uncharacterized protein</fullName>
    </submittedName>
</protein>
<dbReference type="AlphaFoldDB" id="A0A9W7XRG7"/>
<keyword evidence="3" id="KW-1185">Reference proteome</keyword>
<sequence>MSEHASPVDIETSLAMDSSDMDIENGIEMGTLGQDGNQEEDVLTVKLGFFSYINSVFNDMASDNVLDSSEINELISDWNAELSENIVYESESESEGNDDVLNSFNADEQSDFTDESNNSFA</sequence>
<reference evidence="2" key="1">
    <citation type="submission" date="2022-07" db="EMBL/GenBank/DDBJ databases">
        <title>Phylogenomic reconstructions and comparative analyses of Kickxellomycotina fungi.</title>
        <authorList>
            <person name="Reynolds N.K."/>
            <person name="Stajich J.E."/>
            <person name="Barry K."/>
            <person name="Grigoriev I.V."/>
            <person name="Crous P."/>
            <person name="Smith M.E."/>
        </authorList>
    </citation>
    <scope>NUCLEOTIDE SEQUENCE</scope>
    <source>
        <strain evidence="2">NBRC 105413</strain>
    </source>
</reference>
<evidence type="ECO:0000313" key="3">
    <source>
        <dbReference type="Proteomes" id="UP001145021"/>
    </source>
</evidence>
<dbReference type="Proteomes" id="UP001145021">
    <property type="component" value="Unassembled WGS sequence"/>
</dbReference>
<name>A0A9W7XRG7_9FUNG</name>
<organism evidence="2 3">
    <name type="scientific">Coemansia asiatica</name>
    <dbReference type="NCBI Taxonomy" id="1052880"/>
    <lineage>
        <taxon>Eukaryota</taxon>
        <taxon>Fungi</taxon>
        <taxon>Fungi incertae sedis</taxon>
        <taxon>Zoopagomycota</taxon>
        <taxon>Kickxellomycotina</taxon>
        <taxon>Kickxellomycetes</taxon>
        <taxon>Kickxellales</taxon>
        <taxon>Kickxellaceae</taxon>
        <taxon>Coemansia</taxon>
    </lineage>
</organism>